<evidence type="ECO:0000259" key="1">
    <source>
        <dbReference type="PROSITE" id="PS51186"/>
    </source>
</evidence>
<keyword evidence="2" id="KW-0808">Transferase</keyword>
<dbReference type="Pfam" id="PF13673">
    <property type="entry name" value="Acetyltransf_10"/>
    <property type="match status" value="1"/>
</dbReference>
<reference evidence="3" key="1">
    <citation type="submission" date="2018-04" db="EMBL/GenBank/DDBJ databases">
        <authorList>
            <person name="Cornet L."/>
        </authorList>
    </citation>
    <scope>NUCLEOTIDE SEQUENCE [LARGE SCALE GENOMIC DNA]</scope>
</reference>
<name>A0A2W4Y565_9CYAN</name>
<evidence type="ECO:0000313" key="3">
    <source>
        <dbReference type="Proteomes" id="UP000249081"/>
    </source>
</evidence>
<feature type="domain" description="N-acetyltransferase" evidence="1">
    <location>
        <begin position="1"/>
        <end position="155"/>
    </location>
</feature>
<sequence length="161" mass="17512">MNIRTATATDLSALAALLQETVLANGPQHYTPAQTEAWAAVDASSLRFHQLILGVTTYVAEADTGILGFAGIGDNGYVASTYVRHDCLHQGIGSLLMQAVLTHAQEKQIQRLYAEASEFSLGLFTKFGFHQYDTEIVDRNGVQFTRYFVERVLAESAVGLG</sequence>
<dbReference type="CDD" id="cd04301">
    <property type="entry name" value="NAT_SF"/>
    <property type="match status" value="1"/>
</dbReference>
<dbReference type="EMBL" id="QBMN01000045">
    <property type="protein sequence ID" value="PZO42571.1"/>
    <property type="molecule type" value="Genomic_DNA"/>
</dbReference>
<reference evidence="2 3" key="2">
    <citation type="submission" date="2018-06" db="EMBL/GenBank/DDBJ databases">
        <title>Metagenomic assembly of (sub)arctic Cyanobacteria and their associated microbiome from non-axenic cultures.</title>
        <authorList>
            <person name="Baurain D."/>
        </authorList>
    </citation>
    <scope>NUCLEOTIDE SEQUENCE [LARGE SCALE GENOMIC DNA]</scope>
    <source>
        <strain evidence="2">ULC041bin1</strain>
    </source>
</reference>
<dbReference type="PROSITE" id="PS51186">
    <property type="entry name" value="GNAT"/>
    <property type="match status" value="1"/>
</dbReference>
<dbReference type="GO" id="GO:0016747">
    <property type="term" value="F:acyltransferase activity, transferring groups other than amino-acyl groups"/>
    <property type="evidence" value="ECO:0007669"/>
    <property type="project" value="InterPro"/>
</dbReference>
<dbReference type="PANTHER" id="PTHR43451:SF1">
    <property type="entry name" value="ACETYLTRANSFERASE"/>
    <property type="match status" value="1"/>
</dbReference>
<organism evidence="2 3">
    <name type="scientific">Shackletoniella antarctica</name>
    <dbReference type="NCBI Taxonomy" id="268115"/>
    <lineage>
        <taxon>Bacteria</taxon>
        <taxon>Bacillati</taxon>
        <taxon>Cyanobacteriota</taxon>
        <taxon>Cyanophyceae</taxon>
        <taxon>Oculatellales</taxon>
        <taxon>Oculatellaceae</taxon>
        <taxon>Shackletoniella</taxon>
    </lineage>
</organism>
<protein>
    <submittedName>
        <fullName evidence="2">GNAT family N-acetyltransferase</fullName>
    </submittedName>
</protein>
<dbReference type="Proteomes" id="UP000249081">
    <property type="component" value="Unassembled WGS sequence"/>
</dbReference>
<gene>
    <name evidence="2" type="ORF">DCF17_08475</name>
</gene>
<dbReference type="InterPro" id="IPR016181">
    <property type="entry name" value="Acyl_CoA_acyltransferase"/>
</dbReference>
<proteinExistence type="predicted"/>
<dbReference type="PANTHER" id="PTHR43451">
    <property type="entry name" value="ACETYLTRANSFERASE (GNAT) FAMILY PROTEIN"/>
    <property type="match status" value="1"/>
</dbReference>
<dbReference type="InterPro" id="IPR000182">
    <property type="entry name" value="GNAT_dom"/>
</dbReference>
<dbReference type="Gene3D" id="3.40.630.30">
    <property type="match status" value="1"/>
</dbReference>
<dbReference type="SUPFAM" id="SSF55729">
    <property type="entry name" value="Acyl-CoA N-acyltransferases (Nat)"/>
    <property type="match status" value="1"/>
</dbReference>
<evidence type="ECO:0000313" key="2">
    <source>
        <dbReference type="EMBL" id="PZO42571.1"/>
    </source>
</evidence>
<dbReference type="AlphaFoldDB" id="A0A2W4Y565"/>
<comment type="caution">
    <text evidence="2">The sequence shown here is derived from an EMBL/GenBank/DDBJ whole genome shotgun (WGS) entry which is preliminary data.</text>
</comment>
<accession>A0A2W4Y565</accession>
<dbReference type="InterPro" id="IPR052564">
    <property type="entry name" value="N-acetyltrans/Recomb-assoc"/>
</dbReference>